<comment type="caution">
    <text evidence="3">The sequence shown here is derived from an EMBL/GenBank/DDBJ whole genome shotgun (WGS) entry which is preliminary data.</text>
</comment>
<dbReference type="RefSeq" id="WP_253889368.1">
    <property type="nucleotide sequence ID" value="NZ_BAAAVB010000001.1"/>
</dbReference>
<dbReference type="EMBL" id="JAMTCO010000012">
    <property type="protein sequence ID" value="MCP2272459.1"/>
    <property type="molecule type" value="Genomic_DNA"/>
</dbReference>
<evidence type="ECO:0000313" key="3">
    <source>
        <dbReference type="EMBL" id="MCP2272459.1"/>
    </source>
</evidence>
<feature type="region of interest" description="Disordered" evidence="2">
    <location>
        <begin position="207"/>
        <end position="227"/>
    </location>
</feature>
<sequence>MDSPRIIDSVTGACGELVLRQAGRHYEIIADGMFLMDTRAGESERLLVRAAANRMPGPRLLIGGLGVGFSLQEALTLGLTDITVVEREPAVIRWNHQHLGNPTAARYCIQADLVPWLHNTPTLFDAICLDIDNGPDWTLSPDNASLYSPSGLTLLHSRLTPGGTLAIWSASASPAFEAALRAQFTTVETLKTPVPRGEPDVVFIASSSLQPSRPSCRPSPQQATQHS</sequence>
<keyword evidence="1" id="KW-0620">Polyamine biosynthesis</keyword>
<reference evidence="3 4" key="1">
    <citation type="submission" date="2022-06" db="EMBL/GenBank/DDBJ databases">
        <title>Genomic Encyclopedia of Archaeal and Bacterial Type Strains, Phase II (KMG-II): from individual species to whole genera.</title>
        <authorList>
            <person name="Goeker M."/>
        </authorList>
    </citation>
    <scope>NUCLEOTIDE SEQUENCE [LARGE SCALE GENOMIC DNA]</scope>
    <source>
        <strain evidence="3 4">DSM 44255</strain>
    </source>
</reference>
<evidence type="ECO:0008006" key="5">
    <source>
        <dbReference type="Google" id="ProtNLM"/>
    </source>
</evidence>
<dbReference type="SUPFAM" id="SSF53335">
    <property type="entry name" value="S-adenosyl-L-methionine-dependent methyltransferases"/>
    <property type="match status" value="1"/>
</dbReference>
<dbReference type="PANTHER" id="PTHR43317">
    <property type="entry name" value="THERMOSPERMINE SYNTHASE ACAULIS5"/>
    <property type="match status" value="1"/>
</dbReference>
<evidence type="ECO:0000256" key="2">
    <source>
        <dbReference type="SAM" id="MobiDB-lite"/>
    </source>
</evidence>
<organism evidence="3 4">
    <name type="scientific">Actinokineospora diospyrosa</name>
    <dbReference type="NCBI Taxonomy" id="103728"/>
    <lineage>
        <taxon>Bacteria</taxon>
        <taxon>Bacillati</taxon>
        <taxon>Actinomycetota</taxon>
        <taxon>Actinomycetes</taxon>
        <taxon>Pseudonocardiales</taxon>
        <taxon>Pseudonocardiaceae</taxon>
        <taxon>Actinokineospora</taxon>
    </lineage>
</organism>
<dbReference type="InterPro" id="IPR029063">
    <property type="entry name" value="SAM-dependent_MTases_sf"/>
</dbReference>
<keyword evidence="4" id="KW-1185">Reference proteome</keyword>
<accession>A0ABT1IIK0</accession>
<evidence type="ECO:0000313" key="4">
    <source>
        <dbReference type="Proteomes" id="UP001205185"/>
    </source>
</evidence>
<proteinExistence type="predicted"/>
<dbReference type="Proteomes" id="UP001205185">
    <property type="component" value="Unassembled WGS sequence"/>
</dbReference>
<evidence type="ECO:0000256" key="1">
    <source>
        <dbReference type="ARBA" id="ARBA00023115"/>
    </source>
</evidence>
<name>A0ABT1IIK0_9PSEU</name>
<gene>
    <name evidence="3" type="ORF">LV75_004985</name>
</gene>
<dbReference type="PANTHER" id="PTHR43317:SF3">
    <property type="entry name" value="BLR2883 PROTEIN"/>
    <property type="match status" value="1"/>
</dbReference>
<protein>
    <recommendedName>
        <fullName evidence="5">Spermine/spermidine synthase</fullName>
    </recommendedName>
</protein>
<dbReference type="Gene3D" id="3.40.50.150">
    <property type="entry name" value="Vaccinia Virus protein VP39"/>
    <property type="match status" value="1"/>
</dbReference>